<proteinExistence type="inferred from homology"/>
<keyword evidence="4" id="KW-0808">Transferase</keyword>
<dbReference type="AlphaFoldDB" id="A0A7R8WC25"/>
<dbReference type="GO" id="GO:0006493">
    <property type="term" value="P:protein O-linked glycosylation"/>
    <property type="evidence" value="ECO:0007669"/>
    <property type="project" value="TreeGrafter"/>
</dbReference>
<name>A0A7R8WC25_9CRUS</name>
<dbReference type="InterPro" id="IPR002659">
    <property type="entry name" value="Glyco_trans_31"/>
</dbReference>
<keyword evidence="3 10" id="KW-0328">Glycosyltransferase</keyword>
<keyword evidence="6" id="KW-0735">Signal-anchor</keyword>
<accession>A0A7R8WC25</accession>
<evidence type="ECO:0000256" key="6">
    <source>
        <dbReference type="ARBA" id="ARBA00022968"/>
    </source>
</evidence>
<evidence type="ECO:0000256" key="3">
    <source>
        <dbReference type="ARBA" id="ARBA00022676"/>
    </source>
</evidence>
<comment type="subcellular location">
    <subcellularLocation>
        <location evidence="1 10">Golgi apparatus membrane</location>
        <topology evidence="1 10">Single-pass type II membrane protein</topology>
    </subcellularLocation>
</comment>
<evidence type="ECO:0000256" key="11">
    <source>
        <dbReference type="SAM" id="MobiDB-lite"/>
    </source>
</evidence>
<dbReference type="OrthoDB" id="6144754at2759"/>
<keyword evidence="9" id="KW-0472">Membrane</keyword>
<organism evidence="12">
    <name type="scientific">Cyprideis torosa</name>
    <dbReference type="NCBI Taxonomy" id="163714"/>
    <lineage>
        <taxon>Eukaryota</taxon>
        <taxon>Metazoa</taxon>
        <taxon>Ecdysozoa</taxon>
        <taxon>Arthropoda</taxon>
        <taxon>Crustacea</taxon>
        <taxon>Oligostraca</taxon>
        <taxon>Ostracoda</taxon>
        <taxon>Podocopa</taxon>
        <taxon>Podocopida</taxon>
        <taxon>Cytherocopina</taxon>
        <taxon>Cytheroidea</taxon>
        <taxon>Cytherideidae</taxon>
        <taxon>Cyprideis</taxon>
    </lineage>
</organism>
<evidence type="ECO:0000256" key="9">
    <source>
        <dbReference type="ARBA" id="ARBA00023136"/>
    </source>
</evidence>
<gene>
    <name evidence="12" type="ORF">CTOB1V02_LOCUS6748</name>
</gene>
<dbReference type="GO" id="GO:0016758">
    <property type="term" value="F:hexosyltransferase activity"/>
    <property type="evidence" value="ECO:0007669"/>
    <property type="project" value="InterPro"/>
</dbReference>
<keyword evidence="8 10" id="KW-0333">Golgi apparatus</keyword>
<sequence length="455" mass="51383">MVPETGMEVKYWTTIIHLLKEHPLLSYSFSYTEQNAEESGQEILPPNNLAILCDDGEHLGRSFSGTAERLQQHMARSVVLLHSSLRPGGLGVSTRLRFRRESQMLCVEVFSFESSSFDHRPYDHSIPSPTAYGLTFRDNRLKLPSSICPPVHTPTSGDVRSVKMWCSFVFSHVVFPILLVSWTEAAPTKDDIPTHFEPEACDPKEPVDLLILMRSTAGHAHLRSAIRATYGTSDSWEDEFVKVVFLLDHINSTMEVGRVYREHVHNDDIIQDPLSDAERSYDADLYRSGLEWAKENCGQAQFLLLAHDENFVNVPALLYYFRDELEPGRVFLKGCSAGSTLRTPFAMTGNLLRDLDTDLFPDETLQELPRGTQILSDSSPKRFDCIGSPSADQTSCPSLMSEKKALFTLRMSKKGSPVTPTDEEQAATVKKIWERRSECQNAQKKKKKKKSAKKH</sequence>
<protein>
    <recommendedName>
        <fullName evidence="10">Hexosyltransferase</fullName>
        <ecNumber evidence="10">2.4.1.-</ecNumber>
    </recommendedName>
</protein>
<evidence type="ECO:0000256" key="2">
    <source>
        <dbReference type="ARBA" id="ARBA00008661"/>
    </source>
</evidence>
<dbReference type="PANTHER" id="PTHR11214">
    <property type="entry name" value="BETA-1,3-N-ACETYLGLUCOSAMINYLTRANSFERASE"/>
    <property type="match status" value="1"/>
</dbReference>
<keyword evidence="7" id="KW-1133">Transmembrane helix</keyword>
<evidence type="ECO:0000256" key="8">
    <source>
        <dbReference type="ARBA" id="ARBA00023034"/>
    </source>
</evidence>
<reference evidence="12" key="1">
    <citation type="submission" date="2020-11" db="EMBL/GenBank/DDBJ databases">
        <authorList>
            <person name="Tran Van P."/>
        </authorList>
    </citation>
    <scope>NUCLEOTIDE SEQUENCE</scope>
</reference>
<keyword evidence="5" id="KW-0812">Transmembrane</keyword>
<feature type="region of interest" description="Disordered" evidence="11">
    <location>
        <begin position="434"/>
        <end position="455"/>
    </location>
</feature>
<comment type="similarity">
    <text evidence="2 10">Belongs to the glycosyltransferase 31 family.</text>
</comment>
<evidence type="ECO:0000256" key="5">
    <source>
        <dbReference type="ARBA" id="ARBA00022692"/>
    </source>
</evidence>
<dbReference type="EMBL" id="OB661735">
    <property type="protein sequence ID" value="CAD7228870.1"/>
    <property type="molecule type" value="Genomic_DNA"/>
</dbReference>
<evidence type="ECO:0000256" key="7">
    <source>
        <dbReference type="ARBA" id="ARBA00022989"/>
    </source>
</evidence>
<evidence type="ECO:0000256" key="1">
    <source>
        <dbReference type="ARBA" id="ARBA00004323"/>
    </source>
</evidence>
<dbReference type="GO" id="GO:0000139">
    <property type="term" value="C:Golgi membrane"/>
    <property type="evidence" value="ECO:0007669"/>
    <property type="project" value="UniProtKB-SubCell"/>
</dbReference>
<evidence type="ECO:0000313" key="12">
    <source>
        <dbReference type="EMBL" id="CAD7228870.1"/>
    </source>
</evidence>
<evidence type="ECO:0000256" key="4">
    <source>
        <dbReference type="ARBA" id="ARBA00022679"/>
    </source>
</evidence>
<feature type="compositionally biased region" description="Basic residues" evidence="11">
    <location>
        <begin position="443"/>
        <end position="455"/>
    </location>
</feature>
<dbReference type="PANTHER" id="PTHR11214:SF3">
    <property type="entry name" value="BETA-1,3-GALACTOSYLTRANSFERASE 6"/>
    <property type="match status" value="1"/>
</dbReference>
<evidence type="ECO:0000256" key="10">
    <source>
        <dbReference type="RuleBase" id="RU363063"/>
    </source>
</evidence>
<dbReference type="EC" id="2.4.1.-" evidence="10"/>